<dbReference type="Proteomes" id="UP001273209">
    <property type="component" value="Unassembled WGS sequence"/>
</dbReference>
<accession>A0AAE1LYN8</accession>
<evidence type="ECO:0000313" key="3">
    <source>
        <dbReference type="Proteomes" id="UP001273209"/>
    </source>
</evidence>
<name>A0AAE1LYN8_9HYPO</name>
<gene>
    <name evidence="2" type="ORF">Triagg1_5261</name>
</gene>
<protein>
    <submittedName>
        <fullName evidence="2">Uncharacterized protein</fullName>
    </submittedName>
</protein>
<comment type="caution">
    <text evidence="2">The sequence shown here is derived from an EMBL/GenBank/DDBJ whole genome shotgun (WGS) entry which is preliminary data.</text>
</comment>
<dbReference type="GeneID" id="87919661"/>
<sequence length="150" mass="16743">MQLGRDVPRQERKRDRSLIDRPLPVSRSGTGTKTSERCTTTSQDAGIAGCSREEEDDKKKEGRKQQEEATRHEADAKGIGMQHGRGACRSYLMVATTMVVLLMRFLDEEGGLTTEGKMEAEMPCRSACRGEGGCEDEVLMLRIEALEFWS</sequence>
<dbReference type="EMBL" id="JAWRVG010000018">
    <property type="protein sequence ID" value="KAK4073435.1"/>
    <property type="molecule type" value="Genomic_DNA"/>
</dbReference>
<feature type="compositionally biased region" description="Basic and acidic residues" evidence="1">
    <location>
        <begin position="57"/>
        <end position="76"/>
    </location>
</feature>
<dbReference type="AlphaFoldDB" id="A0AAE1LYN8"/>
<organism evidence="2 3">
    <name type="scientific">Trichoderma aggressivum f. europaeum</name>
    <dbReference type="NCBI Taxonomy" id="173218"/>
    <lineage>
        <taxon>Eukaryota</taxon>
        <taxon>Fungi</taxon>
        <taxon>Dikarya</taxon>
        <taxon>Ascomycota</taxon>
        <taxon>Pezizomycotina</taxon>
        <taxon>Sordariomycetes</taxon>
        <taxon>Hypocreomycetidae</taxon>
        <taxon>Hypocreales</taxon>
        <taxon>Hypocreaceae</taxon>
        <taxon>Trichoderma</taxon>
    </lineage>
</organism>
<keyword evidence="3" id="KW-1185">Reference proteome</keyword>
<feature type="compositionally biased region" description="Polar residues" evidence="1">
    <location>
        <begin position="27"/>
        <end position="44"/>
    </location>
</feature>
<feature type="compositionally biased region" description="Basic and acidic residues" evidence="1">
    <location>
        <begin position="1"/>
        <end position="19"/>
    </location>
</feature>
<reference evidence="2" key="1">
    <citation type="submission" date="2023-11" db="EMBL/GenBank/DDBJ databases">
        <title>The genome sequences of three competitors of mushroom-forming fungi.</title>
        <authorList>
            <person name="Beijen E."/>
            <person name="Ohm R.A."/>
        </authorList>
    </citation>
    <scope>NUCLEOTIDE SEQUENCE</scope>
    <source>
        <strain evidence="2">CBS 100526</strain>
    </source>
</reference>
<evidence type="ECO:0000256" key="1">
    <source>
        <dbReference type="SAM" id="MobiDB-lite"/>
    </source>
</evidence>
<dbReference type="RefSeq" id="XP_062755735.1">
    <property type="nucleotide sequence ID" value="XM_062899756.1"/>
</dbReference>
<feature type="region of interest" description="Disordered" evidence="1">
    <location>
        <begin position="1"/>
        <end position="81"/>
    </location>
</feature>
<proteinExistence type="predicted"/>
<evidence type="ECO:0000313" key="2">
    <source>
        <dbReference type="EMBL" id="KAK4073435.1"/>
    </source>
</evidence>